<dbReference type="EMBL" id="BSFQ01000043">
    <property type="protein sequence ID" value="GLL15220.1"/>
    <property type="molecule type" value="Genomic_DNA"/>
</dbReference>
<reference evidence="2" key="1">
    <citation type="journal article" date="2014" name="Int. J. Syst. Evol. Microbiol.">
        <title>Complete genome sequence of Corynebacterium casei LMG S-19264T (=DSM 44701T), isolated from a smear-ripened cheese.</title>
        <authorList>
            <consortium name="US DOE Joint Genome Institute (JGI-PGF)"/>
            <person name="Walter F."/>
            <person name="Albersmeier A."/>
            <person name="Kalinowski J."/>
            <person name="Ruckert C."/>
        </authorList>
    </citation>
    <scope>NUCLEOTIDE SEQUENCE</scope>
    <source>
        <strain evidence="2">VKM Ac-1069</strain>
    </source>
</reference>
<keyword evidence="1" id="KW-1133">Transmembrane helix</keyword>
<reference evidence="2" key="2">
    <citation type="submission" date="2023-01" db="EMBL/GenBank/DDBJ databases">
        <authorList>
            <person name="Sun Q."/>
            <person name="Evtushenko L."/>
        </authorList>
    </citation>
    <scope>NUCLEOTIDE SEQUENCE</scope>
    <source>
        <strain evidence="2">VKM Ac-1069</strain>
    </source>
</reference>
<accession>A0A9W6NZV9</accession>
<protein>
    <submittedName>
        <fullName evidence="2">Uncharacterized protein</fullName>
    </submittedName>
</protein>
<name>A0A9W6NZV9_9PSEU</name>
<keyword evidence="1" id="KW-0812">Transmembrane</keyword>
<gene>
    <name evidence="2" type="ORF">GCM10017577_63690</name>
</gene>
<comment type="caution">
    <text evidence="2">The sequence shown here is derived from an EMBL/GenBank/DDBJ whole genome shotgun (WGS) entry which is preliminary data.</text>
</comment>
<feature type="transmembrane region" description="Helical" evidence="1">
    <location>
        <begin position="105"/>
        <end position="124"/>
    </location>
</feature>
<dbReference type="AlphaFoldDB" id="A0A9W6NZV9"/>
<evidence type="ECO:0000256" key="1">
    <source>
        <dbReference type="SAM" id="Phobius"/>
    </source>
</evidence>
<keyword evidence="1" id="KW-0472">Membrane</keyword>
<evidence type="ECO:0000313" key="3">
    <source>
        <dbReference type="Proteomes" id="UP001143463"/>
    </source>
</evidence>
<sequence>MSGPADAVPSDLEVRLLRGLRIAQTVITLVILFGLSLPKLLDGAAAFHPPWVAPVGWGLLVAVAAVDAVLVARHRFWGRARMPVALGVLALAVLIALALDPAQVVGPAHVGYGVVGWIWLLLFAGARLRGLVALIVVHLLFLLGLLVATGRTDQLTLVTFGVTAVGITSFQLAIALAGSALRTVARQAAEAAESEARARTAEEVARTVHTDREARYAELRAVALPLLQGIGDGTLAPSDPEVQQAAARAAARLRRMFAEEGDAADALAAELAVLIDIAERRGVVVRYSERGQRPVLPADAAGALLATAEAALHAARAAARVTLAGVAGAVVVGVVTDGAARVPGLDVADVGTSTVEADGATWVEARWAPRS</sequence>
<feature type="transmembrane region" description="Helical" evidence="1">
    <location>
        <begin position="131"/>
        <end position="149"/>
    </location>
</feature>
<keyword evidence="3" id="KW-1185">Reference proteome</keyword>
<feature type="transmembrane region" description="Helical" evidence="1">
    <location>
        <begin position="155"/>
        <end position="177"/>
    </location>
</feature>
<proteinExistence type="predicted"/>
<feature type="transmembrane region" description="Helical" evidence="1">
    <location>
        <begin position="20"/>
        <end position="39"/>
    </location>
</feature>
<feature type="transmembrane region" description="Helical" evidence="1">
    <location>
        <begin position="82"/>
        <end position="99"/>
    </location>
</feature>
<evidence type="ECO:0000313" key="2">
    <source>
        <dbReference type="EMBL" id="GLL15220.1"/>
    </source>
</evidence>
<feature type="transmembrane region" description="Helical" evidence="1">
    <location>
        <begin position="51"/>
        <end position="70"/>
    </location>
</feature>
<dbReference type="Proteomes" id="UP001143463">
    <property type="component" value="Unassembled WGS sequence"/>
</dbReference>
<organism evidence="2 3">
    <name type="scientific">Pseudonocardia halophobica</name>
    <dbReference type="NCBI Taxonomy" id="29401"/>
    <lineage>
        <taxon>Bacteria</taxon>
        <taxon>Bacillati</taxon>
        <taxon>Actinomycetota</taxon>
        <taxon>Actinomycetes</taxon>
        <taxon>Pseudonocardiales</taxon>
        <taxon>Pseudonocardiaceae</taxon>
        <taxon>Pseudonocardia</taxon>
    </lineage>
</organism>